<organism evidence="1">
    <name type="scientific">hydrothermal vent metagenome</name>
    <dbReference type="NCBI Taxonomy" id="652676"/>
    <lineage>
        <taxon>unclassified sequences</taxon>
        <taxon>metagenomes</taxon>
        <taxon>ecological metagenomes</taxon>
    </lineage>
</organism>
<dbReference type="EMBL" id="UOFC01000121">
    <property type="protein sequence ID" value="VAW46957.1"/>
    <property type="molecule type" value="Genomic_DNA"/>
</dbReference>
<gene>
    <name evidence="1" type="ORF">MNBD_GAMMA03-1626</name>
</gene>
<accession>A0A3B0W8E0</accession>
<evidence type="ECO:0000313" key="1">
    <source>
        <dbReference type="EMBL" id="VAW46957.1"/>
    </source>
</evidence>
<protein>
    <submittedName>
        <fullName evidence="1">Uncharacterized protein</fullName>
    </submittedName>
</protein>
<sequence length="157" mass="17014">MNDDALTIYPFTATAVNVDGSTLDVSVTMDRAARDFVHVNAANTTFPGVVDVYMNNPEVYRYWKPFDTTIDTLTFDFSEDVTMDLFMFGGHRPTAGNFAYAELTFWDGPNGTGNIVVSEHTSGADSVVVLATVGDPTTAAINVLPLSQDDNVGFLKV</sequence>
<proteinExistence type="predicted"/>
<name>A0A3B0W8E0_9ZZZZ</name>
<dbReference type="AlphaFoldDB" id="A0A3B0W8E0"/>
<reference evidence="1" key="1">
    <citation type="submission" date="2018-06" db="EMBL/GenBank/DDBJ databases">
        <authorList>
            <person name="Zhirakovskaya E."/>
        </authorList>
    </citation>
    <scope>NUCLEOTIDE SEQUENCE</scope>
</reference>